<protein>
    <submittedName>
        <fullName evidence="8">TldD protein</fullName>
    </submittedName>
</protein>
<sequence>MSAYQEMSQQDAVSIAEHRLLEPAGLARGTVAAAVDRLLGNGADHADLYFEAGQAESWSLDDGKVSAGQFSISQGFGARAVTGEQTAFAYSGDMTPKAIEAATGTVRSMLLHGDDARRSGGVAIDTGNKRPLLYGMDNPLESLPDAGKILLLQELDRRCREADPRIVQVSGRLEASHNIILVMDSDASVAADVRPLVQLAVTVIAQSGTRRAMGTGVEGGRFTLAEFHGERLERLVRTAVRIALVNLDARPAPSGVMSVVLGNGFPGVLLHEAVGHGLEADAHLKRSSVFTERMNGRIAAEGVTVIDDGTLAEHRGSLNVDDEGVPTSRNVLIEDGHLTGLMQDRKSARLMGRAPTGNGRRQSHAHLPMPRMTNTYLAPGDKEPEEIIRSVRHGVYAVAFGGGTVDITSGQFNFSATEAYLIEDGKVTAPIQGAVLIGLGHEALKHVSMIGNDLRFADGVCGKEGQTVPVCVGQPTIRIDEMVVGGTA</sequence>
<dbReference type="PANTHER" id="PTHR30624:SF4">
    <property type="entry name" value="METALLOPROTEASE TLDD"/>
    <property type="match status" value="1"/>
</dbReference>
<accession>A0A292ZMB4</accession>
<dbReference type="AlphaFoldDB" id="A0A292ZMB4"/>
<evidence type="ECO:0000256" key="1">
    <source>
        <dbReference type="ARBA" id="ARBA00005836"/>
    </source>
</evidence>
<dbReference type="InterPro" id="IPR025502">
    <property type="entry name" value="TldD"/>
</dbReference>
<evidence type="ECO:0000256" key="3">
    <source>
        <dbReference type="ARBA" id="ARBA00022801"/>
    </source>
</evidence>
<dbReference type="Gene3D" id="3.30.2290.10">
    <property type="entry name" value="PmbA/TldD superfamily"/>
    <property type="match status" value="1"/>
</dbReference>
<comment type="caution">
    <text evidence="8">The sequence shown here is derived from an EMBL/GenBank/DDBJ whole genome shotgun (WGS) entry which is preliminary data.</text>
</comment>
<organism evidence="8 9">
    <name type="scientific">Sphingobium fuliginis (strain ATCC 27551)</name>
    <dbReference type="NCBI Taxonomy" id="336203"/>
    <lineage>
        <taxon>Bacteria</taxon>
        <taxon>Pseudomonadati</taxon>
        <taxon>Pseudomonadota</taxon>
        <taxon>Alphaproteobacteria</taxon>
        <taxon>Sphingomonadales</taxon>
        <taxon>Sphingomonadaceae</taxon>
        <taxon>Sphingobium</taxon>
    </lineage>
</organism>
<dbReference type="InterPro" id="IPR051463">
    <property type="entry name" value="Peptidase_U62_metallo"/>
</dbReference>
<dbReference type="GO" id="GO:0005829">
    <property type="term" value="C:cytosol"/>
    <property type="evidence" value="ECO:0007669"/>
    <property type="project" value="TreeGrafter"/>
</dbReference>
<evidence type="ECO:0000259" key="6">
    <source>
        <dbReference type="Pfam" id="PF19289"/>
    </source>
</evidence>
<dbReference type="Pfam" id="PF19289">
    <property type="entry name" value="PmbA_TldD_3rd"/>
    <property type="match status" value="1"/>
</dbReference>
<dbReference type="InterPro" id="IPR002510">
    <property type="entry name" value="Metalloprtase-TldD/E_N"/>
</dbReference>
<keyword evidence="3" id="KW-0378">Hydrolase</keyword>
<dbReference type="RefSeq" id="WP_218042375.1">
    <property type="nucleotide sequence ID" value="NZ_BEWI01000032.1"/>
</dbReference>
<dbReference type="PIRSF" id="PIRSF004919">
    <property type="entry name" value="TldD"/>
    <property type="match status" value="1"/>
</dbReference>
<keyword evidence="4" id="KW-0482">Metalloprotease</keyword>
<name>A0A292ZMB4_SPHSA</name>
<evidence type="ECO:0000256" key="2">
    <source>
        <dbReference type="ARBA" id="ARBA00022670"/>
    </source>
</evidence>
<dbReference type="GO" id="GO:0008237">
    <property type="term" value="F:metallopeptidase activity"/>
    <property type="evidence" value="ECO:0007669"/>
    <property type="project" value="UniProtKB-KW"/>
</dbReference>
<dbReference type="InterPro" id="IPR036059">
    <property type="entry name" value="TldD/PmbA_sf"/>
</dbReference>
<evidence type="ECO:0000259" key="7">
    <source>
        <dbReference type="Pfam" id="PF19290"/>
    </source>
</evidence>
<dbReference type="GO" id="GO:0006508">
    <property type="term" value="P:proteolysis"/>
    <property type="evidence" value="ECO:0007669"/>
    <property type="project" value="UniProtKB-KW"/>
</dbReference>
<dbReference type="InterPro" id="IPR045570">
    <property type="entry name" value="Metalloprtase-TldD/E_cen_dom"/>
</dbReference>
<evidence type="ECO:0000256" key="4">
    <source>
        <dbReference type="ARBA" id="ARBA00023049"/>
    </source>
</evidence>
<evidence type="ECO:0000313" key="8">
    <source>
        <dbReference type="EMBL" id="GAY24019.1"/>
    </source>
</evidence>
<proteinExistence type="inferred from homology"/>
<feature type="domain" description="Metalloprotease TldD/E central" evidence="7">
    <location>
        <begin position="139"/>
        <end position="247"/>
    </location>
</feature>
<dbReference type="Pfam" id="PF19290">
    <property type="entry name" value="PmbA_TldD_2nd"/>
    <property type="match status" value="1"/>
</dbReference>
<dbReference type="EMBL" id="BEWI01000032">
    <property type="protein sequence ID" value="GAY24019.1"/>
    <property type="molecule type" value="Genomic_DNA"/>
</dbReference>
<comment type="similarity">
    <text evidence="1">Belongs to the peptidase U62 family.</text>
</comment>
<reference evidence="8 9" key="2">
    <citation type="journal article" date="2013" name="Environ. Sci. Technol.">
        <title>The 4-tert-butylphenol-utilizing bacterium Sphingobium fuliginis OMI can degrade bisphenols via phenolic ring hydroxylation and meta-cleavage pathway.</title>
        <authorList>
            <person name="Ogata Y."/>
            <person name="Goda S."/>
            <person name="Toyama T."/>
            <person name="Sei K."/>
            <person name="Ike M."/>
        </authorList>
    </citation>
    <scope>NUCLEOTIDE SEQUENCE [LARGE SCALE GENOMIC DNA]</scope>
    <source>
        <strain evidence="8 9">OMI</strain>
    </source>
</reference>
<evidence type="ECO:0000259" key="5">
    <source>
        <dbReference type="Pfam" id="PF01523"/>
    </source>
</evidence>
<dbReference type="NCBIfam" id="NF008006">
    <property type="entry name" value="PRK10735.1"/>
    <property type="match status" value="1"/>
</dbReference>
<dbReference type="Proteomes" id="UP000221538">
    <property type="component" value="Unassembled WGS sequence"/>
</dbReference>
<feature type="domain" description="Metalloprotease TldD/E N-terminal" evidence="5">
    <location>
        <begin position="46"/>
        <end position="102"/>
    </location>
</feature>
<dbReference type="Pfam" id="PF01523">
    <property type="entry name" value="PmbA_TldD_1st"/>
    <property type="match status" value="1"/>
</dbReference>
<dbReference type="SUPFAM" id="SSF111283">
    <property type="entry name" value="Putative modulator of DNA gyrase, PmbA/TldD"/>
    <property type="match status" value="1"/>
</dbReference>
<dbReference type="PANTHER" id="PTHR30624">
    <property type="entry name" value="UNCHARACTERIZED PROTEIN TLDD AND PMBA"/>
    <property type="match status" value="1"/>
</dbReference>
<reference evidence="8 9" key="1">
    <citation type="journal article" date="2013" name="Biodegradation">
        <title>Occurrence of 4-tert-butylphenol (4-t-BP) biodegradation in an aquatic sample caused by the presence of Spirodela polyrrhiza and isolation of a 4-t-BP-utilizing bacterium.</title>
        <authorList>
            <person name="Ogata Y."/>
            <person name="Toyama T."/>
            <person name="Yu N."/>
            <person name="Wang X."/>
            <person name="Sei K."/>
            <person name="Ike M."/>
        </authorList>
    </citation>
    <scope>NUCLEOTIDE SEQUENCE [LARGE SCALE GENOMIC DNA]</scope>
    <source>
        <strain evidence="8 9">OMI</strain>
    </source>
</reference>
<keyword evidence="2" id="KW-0645">Protease</keyword>
<gene>
    <name evidence="8" type="ORF">SFOMI_4597</name>
</gene>
<dbReference type="InterPro" id="IPR035068">
    <property type="entry name" value="TldD/PmbA_N"/>
</dbReference>
<feature type="domain" description="Metalloprotease TldD/E C-terminal" evidence="6">
    <location>
        <begin position="254"/>
        <end position="486"/>
    </location>
</feature>
<evidence type="ECO:0000313" key="9">
    <source>
        <dbReference type="Proteomes" id="UP000221538"/>
    </source>
</evidence>
<dbReference type="InterPro" id="IPR045569">
    <property type="entry name" value="Metalloprtase-TldD/E_C"/>
</dbReference>